<protein>
    <submittedName>
        <fullName evidence="2">DUF218 domain-containing protein</fullName>
    </submittedName>
</protein>
<gene>
    <name evidence="2" type="ORF">C7443_102520</name>
</gene>
<evidence type="ECO:0000259" key="1">
    <source>
        <dbReference type="Pfam" id="PF02698"/>
    </source>
</evidence>
<name>A0A317N0F6_9GAMM</name>
<evidence type="ECO:0000313" key="2">
    <source>
        <dbReference type="EMBL" id="PWV64866.1"/>
    </source>
</evidence>
<feature type="domain" description="DUF218" evidence="1">
    <location>
        <begin position="14"/>
        <end position="139"/>
    </location>
</feature>
<dbReference type="AlphaFoldDB" id="A0A317N0F6"/>
<dbReference type="Gene3D" id="3.40.50.620">
    <property type="entry name" value="HUPs"/>
    <property type="match status" value="1"/>
</dbReference>
<proteinExistence type="predicted"/>
<dbReference type="Proteomes" id="UP000246569">
    <property type="component" value="Unassembled WGS sequence"/>
</dbReference>
<dbReference type="OrthoDB" id="9809813at2"/>
<dbReference type="InterPro" id="IPR051599">
    <property type="entry name" value="Cell_Envelope_Assoc"/>
</dbReference>
<dbReference type="GO" id="GO:0005886">
    <property type="term" value="C:plasma membrane"/>
    <property type="evidence" value="ECO:0007669"/>
    <property type="project" value="TreeGrafter"/>
</dbReference>
<reference evidence="2 3" key="1">
    <citation type="submission" date="2018-05" db="EMBL/GenBank/DDBJ databases">
        <title>Genomic Encyclopedia of Type Strains, Phase IV (KMG-IV): sequencing the most valuable type-strain genomes for metagenomic binning, comparative biology and taxonomic classification.</title>
        <authorList>
            <person name="Goeker M."/>
        </authorList>
    </citation>
    <scope>NUCLEOTIDE SEQUENCE [LARGE SCALE GENOMIC DNA]</scope>
    <source>
        <strain evidence="2 3">DSM 23606</strain>
    </source>
</reference>
<organism evidence="2 3">
    <name type="scientific">Plasticicumulans acidivorans</name>
    <dbReference type="NCBI Taxonomy" id="886464"/>
    <lineage>
        <taxon>Bacteria</taxon>
        <taxon>Pseudomonadati</taxon>
        <taxon>Pseudomonadota</taxon>
        <taxon>Gammaproteobacteria</taxon>
        <taxon>Candidatus Competibacteraceae</taxon>
        <taxon>Plasticicumulans</taxon>
    </lineage>
</organism>
<keyword evidence="3" id="KW-1185">Reference proteome</keyword>
<sequence>MNTAAAPAHEPIADAIVVLGTAVEADGRPSPALQRRLDHAIALWLAGRGHRLLLTGGPAGYGQTEAGVMQAWVRAAGVPASAIVLEAHARTTLDNAVNCTAIARTQRWQTLLLVSERYHLPRARLAFRLAGAPVIACSGPAEPPGGGWTHWLRLGVHEAGGYLWYLLRAPVLRRRR</sequence>
<dbReference type="InterPro" id="IPR003848">
    <property type="entry name" value="DUF218"/>
</dbReference>
<comment type="caution">
    <text evidence="2">The sequence shown here is derived from an EMBL/GenBank/DDBJ whole genome shotgun (WGS) entry which is preliminary data.</text>
</comment>
<dbReference type="RefSeq" id="WP_110017488.1">
    <property type="nucleotide sequence ID" value="NZ_QGTJ01000002.1"/>
</dbReference>
<accession>A0A317N0F6</accession>
<dbReference type="InterPro" id="IPR014729">
    <property type="entry name" value="Rossmann-like_a/b/a_fold"/>
</dbReference>
<dbReference type="PANTHER" id="PTHR30336">
    <property type="entry name" value="INNER MEMBRANE PROTEIN, PROBABLE PERMEASE"/>
    <property type="match status" value="1"/>
</dbReference>
<dbReference type="CDD" id="cd06259">
    <property type="entry name" value="YdcF-like"/>
    <property type="match status" value="1"/>
</dbReference>
<evidence type="ECO:0000313" key="3">
    <source>
        <dbReference type="Proteomes" id="UP000246569"/>
    </source>
</evidence>
<dbReference type="PANTHER" id="PTHR30336:SF20">
    <property type="entry name" value="DUF218 DOMAIN-CONTAINING PROTEIN"/>
    <property type="match status" value="1"/>
</dbReference>
<dbReference type="Pfam" id="PF02698">
    <property type="entry name" value="DUF218"/>
    <property type="match status" value="1"/>
</dbReference>
<dbReference type="EMBL" id="QGTJ01000002">
    <property type="protein sequence ID" value="PWV64866.1"/>
    <property type="molecule type" value="Genomic_DNA"/>
</dbReference>